<dbReference type="GO" id="GO:0019146">
    <property type="term" value="F:arabinose-5-phosphate isomerase activity"/>
    <property type="evidence" value="ECO:0007669"/>
    <property type="project" value="UniProtKB-ARBA"/>
</dbReference>
<accession>A0A4R6ANW5</accession>
<reference evidence="10 11" key="1">
    <citation type="submission" date="2019-03" db="EMBL/GenBank/DDBJ databases">
        <title>Primorskyibacter sp. SS33 isolated from sediments.</title>
        <authorList>
            <person name="Xunke S."/>
        </authorList>
    </citation>
    <scope>NUCLEOTIDE SEQUENCE [LARGE SCALE GENOMIC DNA]</scope>
    <source>
        <strain evidence="10 11">SS33</strain>
    </source>
</reference>
<dbReference type="GO" id="GO:0046872">
    <property type="term" value="F:metal ion binding"/>
    <property type="evidence" value="ECO:0007669"/>
    <property type="project" value="UniProtKB-KW"/>
</dbReference>
<dbReference type="Pfam" id="PF01380">
    <property type="entry name" value="SIS"/>
    <property type="match status" value="1"/>
</dbReference>
<dbReference type="CDD" id="cd04604">
    <property type="entry name" value="CBS_pair_SIS_assoc"/>
    <property type="match status" value="1"/>
</dbReference>
<dbReference type="InterPro" id="IPR035474">
    <property type="entry name" value="SIS_Kpsf"/>
</dbReference>
<dbReference type="InterPro" id="IPR046348">
    <property type="entry name" value="SIS_dom_sf"/>
</dbReference>
<evidence type="ECO:0000256" key="2">
    <source>
        <dbReference type="ARBA" id="ARBA00022737"/>
    </source>
</evidence>
<evidence type="ECO:0000259" key="9">
    <source>
        <dbReference type="PROSITE" id="PS51464"/>
    </source>
</evidence>
<dbReference type="Proteomes" id="UP000295701">
    <property type="component" value="Unassembled WGS sequence"/>
</dbReference>
<evidence type="ECO:0000256" key="7">
    <source>
        <dbReference type="PROSITE-ProRule" id="PRU00703"/>
    </source>
</evidence>
<keyword evidence="11" id="KW-1185">Reference proteome</keyword>
<evidence type="ECO:0000256" key="6">
    <source>
        <dbReference type="PIRSR" id="PIRSR004692-3"/>
    </source>
</evidence>
<dbReference type="SMART" id="SM00116">
    <property type="entry name" value="CBS"/>
    <property type="match status" value="2"/>
</dbReference>
<evidence type="ECO:0000259" key="8">
    <source>
        <dbReference type="PROSITE" id="PS51371"/>
    </source>
</evidence>
<dbReference type="PROSITE" id="PS51464">
    <property type="entry name" value="SIS"/>
    <property type="match status" value="1"/>
</dbReference>
<dbReference type="InterPro" id="IPR046342">
    <property type="entry name" value="CBS_dom_sf"/>
</dbReference>
<keyword evidence="3 7" id="KW-0129">CBS domain</keyword>
<comment type="similarity">
    <text evidence="1 4">Belongs to the SIS family. GutQ/KpsF subfamily.</text>
</comment>
<protein>
    <submittedName>
        <fullName evidence="10">KpsF/GutQ family sugar-phosphate isomerase</fullName>
    </submittedName>
</protein>
<dbReference type="InterPro" id="IPR000644">
    <property type="entry name" value="CBS_dom"/>
</dbReference>
<feature type="site" description="Catalytically relevant" evidence="6">
    <location>
        <position position="105"/>
    </location>
</feature>
<organism evidence="10 11">
    <name type="scientific">Palleronia sediminis</name>
    <dbReference type="NCBI Taxonomy" id="2547833"/>
    <lineage>
        <taxon>Bacteria</taxon>
        <taxon>Pseudomonadati</taxon>
        <taxon>Pseudomonadota</taxon>
        <taxon>Alphaproteobacteria</taxon>
        <taxon>Rhodobacterales</taxon>
        <taxon>Roseobacteraceae</taxon>
        <taxon>Palleronia</taxon>
    </lineage>
</organism>
<dbReference type="InterPro" id="IPR004800">
    <property type="entry name" value="KdsD/KpsF-type"/>
</dbReference>
<dbReference type="GO" id="GO:0097367">
    <property type="term" value="F:carbohydrate derivative binding"/>
    <property type="evidence" value="ECO:0007669"/>
    <property type="project" value="InterPro"/>
</dbReference>
<dbReference type="SUPFAM" id="SSF53697">
    <property type="entry name" value="SIS domain"/>
    <property type="match status" value="1"/>
</dbReference>
<proteinExistence type="inferred from homology"/>
<feature type="domain" description="SIS" evidence="9">
    <location>
        <begin position="35"/>
        <end position="178"/>
    </location>
</feature>
<dbReference type="InterPro" id="IPR050986">
    <property type="entry name" value="GutQ/KpsF_isomerases"/>
</dbReference>
<dbReference type="GO" id="GO:1901135">
    <property type="term" value="P:carbohydrate derivative metabolic process"/>
    <property type="evidence" value="ECO:0007669"/>
    <property type="project" value="InterPro"/>
</dbReference>
<dbReference type="Pfam" id="PF00571">
    <property type="entry name" value="CBS"/>
    <property type="match status" value="2"/>
</dbReference>
<keyword evidence="5" id="KW-0862">Zinc</keyword>
<keyword evidence="10" id="KW-0413">Isomerase</keyword>
<sequence>MTDDAILAAAERVLSVEAAALSALARDLPADFTGAVRAIRACTGRVIVAGVGKSGHVGRKIAATLASTGTQASFVHPTEASHGDLGMIGSGDICLLISNSGETAELRDLLAYAKRFAIPLVGLSSRADSTLMRAAGFRLLLPPMAEACPMGLAPTTSTTAALALGDALAVALMELRGFGAEHFAAFHPGGKLGAQLARVEEFMHGGDAIPLVPVGADMGETLLEMTSKGFGITAVTDAAGRLAGVVTDGDLRRNMTDLMTRRAGEIATPDPVTAAPGMMAAQALGLLNARKISVLIVCDDDRRPVGVLHIHDLLRAGVA</sequence>
<dbReference type="NCBIfam" id="TIGR00393">
    <property type="entry name" value="kpsF"/>
    <property type="match status" value="1"/>
</dbReference>
<dbReference type="PANTHER" id="PTHR42745">
    <property type="match status" value="1"/>
</dbReference>
<dbReference type="PIRSF" id="PIRSF004692">
    <property type="entry name" value="KdsD_KpsF"/>
    <property type="match status" value="1"/>
</dbReference>
<dbReference type="Gene3D" id="3.40.50.10490">
    <property type="entry name" value="Glucose-6-phosphate isomerase like protein, domain 1"/>
    <property type="match status" value="1"/>
</dbReference>
<name>A0A4R6ANW5_9RHOB</name>
<dbReference type="FunFam" id="3.40.50.10490:FF:000011">
    <property type="entry name" value="Arabinose 5-phosphate isomerase"/>
    <property type="match status" value="1"/>
</dbReference>
<evidence type="ECO:0000256" key="1">
    <source>
        <dbReference type="ARBA" id="ARBA00008165"/>
    </source>
</evidence>
<evidence type="ECO:0000256" key="4">
    <source>
        <dbReference type="PIRNR" id="PIRNR004692"/>
    </source>
</evidence>
<dbReference type="OrthoDB" id="9762536at2"/>
<feature type="site" description="Catalytically relevant" evidence="6">
    <location>
        <position position="53"/>
    </location>
</feature>
<dbReference type="PROSITE" id="PS51371">
    <property type="entry name" value="CBS"/>
    <property type="match status" value="1"/>
</dbReference>
<dbReference type="EMBL" id="SNAA01000001">
    <property type="protein sequence ID" value="TDL84278.1"/>
    <property type="molecule type" value="Genomic_DNA"/>
</dbReference>
<evidence type="ECO:0000256" key="5">
    <source>
        <dbReference type="PIRSR" id="PIRSR004692-2"/>
    </source>
</evidence>
<evidence type="ECO:0000256" key="3">
    <source>
        <dbReference type="ARBA" id="ARBA00023122"/>
    </source>
</evidence>
<gene>
    <name evidence="10" type="ORF">E2L08_02080</name>
</gene>
<feature type="binding site" evidence="5">
    <location>
        <position position="76"/>
    </location>
    <ligand>
        <name>Zn(2+)</name>
        <dbReference type="ChEBI" id="CHEBI:29105"/>
    </ligand>
</feature>
<dbReference type="InterPro" id="IPR001347">
    <property type="entry name" value="SIS_dom"/>
</dbReference>
<feature type="domain" description="CBS" evidence="8">
    <location>
        <begin position="267"/>
        <end position="319"/>
    </location>
</feature>
<dbReference type="AlphaFoldDB" id="A0A4R6ANW5"/>
<feature type="site" description="Catalytically relevant" evidence="6">
    <location>
        <position position="146"/>
    </location>
</feature>
<keyword evidence="5" id="KW-0479">Metal-binding</keyword>
<feature type="site" description="Catalytically relevant" evidence="6">
    <location>
        <position position="187"/>
    </location>
</feature>
<evidence type="ECO:0000313" key="11">
    <source>
        <dbReference type="Proteomes" id="UP000295701"/>
    </source>
</evidence>
<dbReference type="Gene3D" id="3.10.580.10">
    <property type="entry name" value="CBS-domain"/>
    <property type="match status" value="1"/>
</dbReference>
<dbReference type="RefSeq" id="WP_133395377.1">
    <property type="nucleotide sequence ID" value="NZ_SNAA01000001.1"/>
</dbReference>
<comment type="caution">
    <text evidence="10">The sequence shown here is derived from an EMBL/GenBank/DDBJ whole genome shotgun (WGS) entry which is preliminary data.</text>
</comment>
<dbReference type="PANTHER" id="PTHR42745:SF1">
    <property type="entry name" value="ARABINOSE 5-PHOSPHATE ISOMERASE KDSD"/>
    <property type="match status" value="1"/>
</dbReference>
<keyword evidence="2" id="KW-0677">Repeat</keyword>
<evidence type="ECO:0000313" key="10">
    <source>
        <dbReference type="EMBL" id="TDL84278.1"/>
    </source>
</evidence>
<dbReference type="CDD" id="cd05014">
    <property type="entry name" value="SIS_Kpsf"/>
    <property type="match status" value="1"/>
</dbReference>
<dbReference type="GO" id="GO:0005975">
    <property type="term" value="P:carbohydrate metabolic process"/>
    <property type="evidence" value="ECO:0007669"/>
    <property type="project" value="InterPro"/>
</dbReference>